<feature type="non-terminal residue" evidence="1">
    <location>
        <position position="213"/>
    </location>
</feature>
<dbReference type="InterPro" id="IPR021254">
    <property type="entry name" value="DUF2806"/>
</dbReference>
<name>A0ABR3G2U9_9PEZI</name>
<comment type="caution">
    <text evidence="1">The sequence shown here is derived from an EMBL/GenBank/DDBJ whole genome shotgun (WGS) entry which is preliminary data.</text>
</comment>
<dbReference type="EMBL" id="JBBBZM010000905">
    <property type="protein sequence ID" value="KAL0630254.1"/>
    <property type="molecule type" value="Genomic_DNA"/>
</dbReference>
<accession>A0ABR3G2U9</accession>
<keyword evidence="2" id="KW-1185">Reference proteome</keyword>
<dbReference type="Proteomes" id="UP001447188">
    <property type="component" value="Unassembled WGS sequence"/>
</dbReference>
<reference evidence="1 2" key="1">
    <citation type="submission" date="2024-02" db="EMBL/GenBank/DDBJ databases">
        <title>Discinaceae phylogenomics.</title>
        <authorList>
            <person name="Dirks A.C."/>
            <person name="James T.Y."/>
        </authorList>
    </citation>
    <scope>NUCLEOTIDE SEQUENCE [LARGE SCALE GENOMIC DNA]</scope>
    <source>
        <strain evidence="1 2">ACD0624</strain>
    </source>
</reference>
<dbReference type="Pfam" id="PF10987">
    <property type="entry name" value="DUF2806"/>
    <property type="match status" value="1"/>
</dbReference>
<protein>
    <recommendedName>
        <fullName evidence="3">DUF2806 domain-containing protein</fullName>
    </recommendedName>
</protein>
<evidence type="ECO:0000313" key="2">
    <source>
        <dbReference type="Proteomes" id="UP001447188"/>
    </source>
</evidence>
<sequence>MEITNLTGLEKPATELISRVSDAVGGIAKPWQIKRVAQAEADAKKILALADLEITETRERAVKRMVLEEEKNQENIEGVTTKAIPHLSADAKPEELDEDFVRYLFEKARLVSNDEMQSVWAKILAGEANKADSFSRRTMDIVAQMSKSDAELFTRFCRNLWMVGNLTPIFTKEAKASRDEDGYSMSFIDLAELESIGLIQHETSSGYIRPNLP</sequence>
<proteinExistence type="predicted"/>
<evidence type="ECO:0000313" key="1">
    <source>
        <dbReference type="EMBL" id="KAL0630254.1"/>
    </source>
</evidence>
<gene>
    <name evidence="1" type="ORF">Q9L58_010899</name>
</gene>
<organism evidence="1 2">
    <name type="scientific">Discina gigas</name>
    <dbReference type="NCBI Taxonomy" id="1032678"/>
    <lineage>
        <taxon>Eukaryota</taxon>
        <taxon>Fungi</taxon>
        <taxon>Dikarya</taxon>
        <taxon>Ascomycota</taxon>
        <taxon>Pezizomycotina</taxon>
        <taxon>Pezizomycetes</taxon>
        <taxon>Pezizales</taxon>
        <taxon>Discinaceae</taxon>
        <taxon>Discina</taxon>
    </lineage>
</organism>
<evidence type="ECO:0008006" key="3">
    <source>
        <dbReference type="Google" id="ProtNLM"/>
    </source>
</evidence>